<dbReference type="PANTHER" id="PTHR16001:SF4">
    <property type="entry name" value="ECTO-NOX DISULFIDE-THIOL EXCHANGER 1-LIKE PROTEIN"/>
    <property type="match status" value="1"/>
</dbReference>
<keyword evidence="3" id="KW-1185">Reference proteome</keyword>
<feature type="region of interest" description="Disordered" evidence="1">
    <location>
        <begin position="1"/>
        <end position="24"/>
    </location>
</feature>
<protein>
    <recommendedName>
        <fullName evidence="4">RRM domain-containing protein</fullName>
    </recommendedName>
</protein>
<accession>A0A7J7IYA3</accession>
<dbReference type="InterPro" id="IPR038876">
    <property type="entry name" value="ENOX"/>
</dbReference>
<dbReference type="OrthoDB" id="10039782at2759"/>
<organism evidence="2 3">
    <name type="scientific">Bugula neritina</name>
    <name type="common">Brown bryozoan</name>
    <name type="synonym">Sertularia neritina</name>
    <dbReference type="NCBI Taxonomy" id="10212"/>
    <lineage>
        <taxon>Eukaryota</taxon>
        <taxon>Metazoa</taxon>
        <taxon>Spiralia</taxon>
        <taxon>Lophotrochozoa</taxon>
        <taxon>Bryozoa</taxon>
        <taxon>Gymnolaemata</taxon>
        <taxon>Cheilostomatida</taxon>
        <taxon>Flustrina</taxon>
        <taxon>Buguloidea</taxon>
        <taxon>Bugulidae</taxon>
        <taxon>Bugula</taxon>
    </lineage>
</organism>
<dbReference type="AlphaFoldDB" id="A0A7J7IYA3"/>
<proteinExistence type="predicted"/>
<name>A0A7J7IYA3_BUGNE</name>
<evidence type="ECO:0008006" key="4">
    <source>
        <dbReference type="Google" id="ProtNLM"/>
    </source>
</evidence>
<dbReference type="Gene3D" id="3.30.70.330">
    <property type="match status" value="1"/>
</dbReference>
<dbReference type="EMBL" id="VXIV02003297">
    <property type="protein sequence ID" value="KAF6018537.1"/>
    <property type="molecule type" value="Genomic_DNA"/>
</dbReference>
<dbReference type="InterPro" id="IPR012677">
    <property type="entry name" value="Nucleotide-bd_a/b_plait_sf"/>
</dbReference>
<evidence type="ECO:0000256" key="1">
    <source>
        <dbReference type="SAM" id="MobiDB-lite"/>
    </source>
</evidence>
<dbReference type="PANTHER" id="PTHR16001">
    <property type="entry name" value="ECTO-NOX DISULFIDE-THIOL EXCHANGER"/>
    <property type="match status" value="1"/>
</dbReference>
<gene>
    <name evidence="2" type="ORF">EB796_023161</name>
</gene>
<dbReference type="InterPro" id="IPR035979">
    <property type="entry name" value="RBD_domain_sf"/>
</dbReference>
<evidence type="ECO:0000313" key="2">
    <source>
        <dbReference type="EMBL" id="KAF6018537.1"/>
    </source>
</evidence>
<comment type="caution">
    <text evidence="2">The sequence shown here is derived from an EMBL/GenBank/DDBJ whole genome shotgun (WGS) entry which is preliminary data.</text>
</comment>
<dbReference type="SUPFAM" id="SSF54928">
    <property type="entry name" value="RNA-binding domain, RBD"/>
    <property type="match status" value="1"/>
</dbReference>
<reference evidence="2" key="1">
    <citation type="submission" date="2020-06" db="EMBL/GenBank/DDBJ databases">
        <title>Draft genome of Bugula neritina, a colonial animal packing powerful symbionts and potential medicines.</title>
        <authorList>
            <person name="Rayko M."/>
        </authorList>
    </citation>
    <scope>NUCLEOTIDE SEQUENCE [LARGE SCALE GENOMIC DNA]</scope>
    <source>
        <strain evidence="2">Kwan_BN1</strain>
    </source>
</reference>
<evidence type="ECO:0000313" key="3">
    <source>
        <dbReference type="Proteomes" id="UP000593567"/>
    </source>
</evidence>
<dbReference type="GO" id="GO:0007624">
    <property type="term" value="P:ultradian rhythm"/>
    <property type="evidence" value="ECO:0007669"/>
    <property type="project" value="InterPro"/>
</dbReference>
<dbReference type="GO" id="GO:0016491">
    <property type="term" value="F:oxidoreductase activity"/>
    <property type="evidence" value="ECO:0007669"/>
    <property type="project" value="InterPro"/>
</dbReference>
<dbReference type="GO" id="GO:0003676">
    <property type="term" value="F:nucleic acid binding"/>
    <property type="evidence" value="ECO:0007669"/>
    <property type="project" value="InterPro"/>
</dbReference>
<sequence>MDGPLHFNRNKGRPPIVTSSDDMDLQETGTSEIDAYNTTNVVATPTNLQHMSGIGPQLGPLRPTMSLTGNNPQLGSGRVQQIGGAGPMMGGAGQMMGGTGPMIGGAGQMMGGAGPMIGGAAQMMGGAGQLNRVSQMMNGSRNVSSMGGLMTGDMQPGLNMPMTGYIGGEYDFMMEDPYLAAPPQEVDGKEILHFSGFVLVPPPPHAAPRSTREKPPGCKTLFIGGLPETVTEEMIGELMQTCGNFETIRLGKNILLTSDS</sequence>
<dbReference type="GO" id="GO:0009897">
    <property type="term" value="C:external side of plasma membrane"/>
    <property type="evidence" value="ECO:0007669"/>
    <property type="project" value="InterPro"/>
</dbReference>
<dbReference type="Proteomes" id="UP000593567">
    <property type="component" value="Unassembled WGS sequence"/>
</dbReference>